<protein>
    <submittedName>
        <fullName evidence="1">Uncharacterized protein</fullName>
    </submittedName>
</protein>
<dbReference type="EMBL" id="CM007361">
    <property type="protein sequence ID" value="OIW19140.1"/>
    <property type="molecule type" value="Genomic_DNA"/>
</dbReference>
<proteinExistence type="predicted"/>
<dbReference type="Gramene" id="OIW19140">
    <property type="protein sequence ID" value="OIW19140"/>
    <property type="gene ID" value="TanjilG_03630"/>
</dbReference>
<keyword evidence="2" id="KW-1185">Reference proteome</keyword>
<organism evidence="1 2">
    <name type="scientific">Lupinus angustifolius</name>
    <name type="common">Narrow-leaved blue lupine</name>
    <dbReference type="NCBI Taxonomy" id="3871"/>
    <lineage>
        <taxon>Eukaryota</taxon>
        <taxon>Viridiplantae</taxon>
        <taxon>Streptophyta</taxon>
        <taxon>Embryophyta</taxon>
        <taxon>Tracheophyta</taxon>
        <taxon>Spermatophyta</taxon>
        <taxon>Magnoliopsida</taxon>
        <taxon>eudicotyledons</taxon>
        <taxon>Gunneridae</taxon>
        <taxon>Pentapetalae</taxon>
        <taxon>rosids</taxon>
        <taxon>fabids</taxon>
        <taxon>Fabales</taxon>
        <taxon>Fabaceae</taxon>
        <taxon>Papilionoideae</taxon>
        <taxon>50 kb inversion clade</taxon>
        <taxon>genistoids sensu lato</taxon>
        <taxon>core genistoids</taxon>
        <taxon>Genisteae</taxon>
        <taxon>Lupinus</taxon>
    </lineage>
</organism>
<sequence length="109" mass="12217">MVVFEGGYSSSENNAKVFPDPPPSFATLSSRRHRLIPGRCWRKKSSFILELCPKVDMVEDSSDRLVLCGQMEEERRKCLVGGMLGSFFVMSLSGMVPQEGLVTSDCHYH</sequence>
<reference evidence="1 2" key="1">
    <citation type="journal article" date="2017" name="Plant Biotechnol. J.">
        <title>A comprehensive draft genome sequence for lupin (Lupinus angustifolius), an emerging health food: insights into plant-microbe interactions and legume evolution.</title>
        <authorList>
            <person name="Hane J.K."/>
            <person name="Ming Y."/>
            <person name="Kamphuis L.G."/>
            <person name="Nelson M.N."/>
            <person name="Garg G."/>
            <person name="Atkins C.A."/>
            <person name="Bayer P.E."/>
            <person name="Bravo A."/>
            <person name="Bringans S."/>
            <person name="Cannon S."/>
            <person name="Edwards D."/>
            <person name="Foley R."/>
            <person name="Gao L.L."/>
            <person name="Harrison M.J."/>
            <person name="Huang W."/>
            <person name="Hurgobin B."/>
            <person name="Li S."/>
            <person name="Liu C.W."/>
            <person name="McGrath A."/>
            <person name="Morahan G."/>
            <person name="Murray J."/>
            <person name="Weller J."/>
            <person name="Jian J."/>
            <person name="Singh K.B."/>
        </authorList>
    </citation>
    <scope>NUCLEOTIDE SEQUENCE [LARGE SCALE GENOMIC DNA]</scope>
    <source>
        <strain evidence="2">cv. Tanjil</strain>
        <tissue evidence="1">Whole plant</tissue>
    </source>
</reference>
<dbReference type="Proteomes" id="UP000188354">
    <property type="component" value="Chromosome LG01"/>
</dbReference>
<dbReference type="AlphaFoldDB" id="A0A4P1RVQ7"/>
<name>A0A4P1RVQ7_LUPAN</name>
<gene>
    <name evidence="1" type="ORF">TanjilG_03630</name>
</gene>
<evidence type="ECO:0000313" key="1">
    <source>
        <dbReference type="EMBL" id="OIW19140.1"/>
    </source>
</evidence>
<accession>A0A4P1RVQ7</accession>
<evidence type="ECO:0000313" key="2">
    <source>
        <dbReference type="Proteomes" id="UP000188354"/>
    </source>
</evidence>